<keyword evidence="4 10" id="KW-1003">Cell membrane</keyword>
<evidence type="ECO:0000256" key="3">
    <source>
        <dbReference type="ARBA" id="ARBA00022448"/>
    </source>
</evidence>
<dbReference type="Proteomes" id="UP000004641">
    <property type="component" value="Unassembled WGS sequence"/>
</dbReference>
<evidence type="ECO:0000256" key="10">
    <source>
        <dbReference type="PIRNR" id="PIRNR006291"/>
    </source>
</evidence>
<evidence type="ECO:0000256" key="6">
    <source>
        <dbReference type="ARBA" id="ARBA00022692"/>
    </source>
</evidence>
<organism evidence="12 13">
    <name type="scientific">Escherichia coli O157:H7 (strain EC869)</name>
    <dbReference type="NCBI Taxonomy" id="478008"/>
    <lineage>
        <taxon>Bacteria</taxon>
        <taxon>Pseudomonadati</taxon>
        <taxon>Pseudomonadota</taxon>
        <taxon>Gammaproteobacteria</taxon>
        <taxon>Enterobacterales</taxon>
        <taxon>Enterobacteriaceae</taxon>
        <taxon>Escherichia</taxon>
    </lineage>
</organism>
<keyword evidence="7 10" id="KW-0653">Protein transport</keyword>
<dbReference type="Gene3D" id="3.30.1360.100">
    <property type="entry name" value="General secretion pathway protein M, EpsM"/>
    <property type="match status" value="1"/>
</dbReference>
<evidence type="ECO:0000256" key="11">
    <source>
        <dbReference type="SAM" id="Phobius"/>
    </source>
</evidence>
<feature type="transmembrane region" description="Helical" evidence="11">
    <location>
        <begin position="18"/>
        <end position="36"/>
    </location>
</feature>
<dbReference type="GO" id="GO:0015628">
    <property type="term" value="P:protein secretion by the type II secretion system"/>
    <property type="evidence" value="ECO:0007669"/>
    <property type="project" value="InterPro"/>
</dbReference>
<dbReference type="BioCyc" id="ECOL478008-HMP:G76-482432-MONOMER"/>
<keyword evidence="5 10" id="KW-0997">Cell inner membrane</keyword>
<evidence type="ECO:0000313" key="13">
    <source>
        <dbReference type="Proteomes" id="UP000004641"/>
    </source>
</evidence>
<dbReference type="Pfam" id="PF04612">
    <property type="entry name" value="T2SSM"/>
    <property type="match status" value="1"/>
</dbReference>
<dbReference type="InterPro" id="IPR007690">
    <property type="entry name" value="T2SS_GspM"/>
</dbReference>
<keyword evidence="3 10" id="KW-0813">Transport</keyword>
<comment type="similarity">
    <text evidence="2 10">Belongs to the GSP M family.</text>
</comment>
<accession>A0A0H3PRJ3</accession>
<keyword evidence="9 10" id="KW-0472">Membrane</keyword>
<evidence type="ECO:0000256" key="1">
    <source>
        <dbReference type="ARBA" id="ARBA00004377"/>
    </source>
</evidence>
<comment type="function">
    <text evidence="10">Inner membrane component of the type II secretion system required for the energy-dependent secretion of extracellular factors such as proteases and toxins from the periplasm.</text>
</comment>
<gene>
    <name evidence="12" type="ORF">ECH7EC869_2486</name>
</gene>
<protein>
    <recommendedName>
        <fullName evidence="10">Putative type II secretion system M-type protein</fullName>
        <shortName evidence="10">Putative T2SS M-type protein</shortName>
    </recommendedName>
    <alternativeName>
        <fullName evidence="10">Putative extracytoplasmic function protein</fullName>
    </alternativeName>
    <alternativeName>
        <fullName evidence="10">Putative general secretion pathway M-type protein</fullName>
    </alternativeName>
</protein>
<keyword evidence="6 11" id="KW-0812">Transmembrane</keyword>
<evidence type="ECO:0000256" key="9">
    <source>
        <dbReference type="ARBA" id="ARBA00023136"/>
    </source>
</evidence>
<dbReference type="InterPro" id="IPR023229">
    <property type="entry name" value="T2SS_M_periplasmic_sf"/>
</dbReference>
<dbReference type="RefSeq" id="WP_001004187.1">
    <property type="nucleotide sequence ID" value="NZ_ABHU01000029.1"/>
</dbReference>
<comment type="caution">
    <text evidence="12">The sequence shown here is derived from an EMBL/GenBank/DDBJ whole genome shotgun (WGS) entry which is preliminary data.</text>
</comment>
<sequence length="170" mass="19598">MNELKKRLQYVSPRERRLLIGCVALLVVVFVYYVLWQPWLIREDKWRTVVTREKNTVEWMKQQVPNIKRREASMPEQGEPLGLSAAVTRTSAAYGVSVTRLQPQGERLAVTLAPVEFNALMQWLTQLERRHRIRTMVFDVAAQGNPPGQVTVNRLVLSQDDVNKDASLSR</sequence>
<keyword evidence="8 11" id="KW-1133">Transmembrane helix</keyword>
<proteinExistence type="inferred from homology"/>
<name>A0A0H3PRJ3_ECO5C</name>
<evidence type="ECO:0000256" key="5">
    <source>
        <dbReference type="ARBA" id="ARBA00022519"/>
    </source>
</evidence>
<dbReference type="EMBL" id="ABHU01000029">
    <property type="protein sequence ID" value="EDU88986.1"/>
    <property type="molecule type" value="Genomic_DNA"/>
</dbReference>
<dbReference type="GO" id="GO:0005886">
    <property type="term" value="C:plasma membrane"/>
    <property type="evidence" value="ECO:0007669"/>
    <property type="project" value="UniProtKB-SubCell"/>
</dbReference>
<comment type="subcellular location">
    <subcellularLocation>
        <location evidence="1">Cell inner membrane</location>
        <topology evidence="1">Single-pass membrane protein</topology>
    </subcellularLocation>
</comment>
<dbReference type="SUPFAM" id="SSF103054">
    <property type="entry name" value="General secretion pathway protein M, EpsM"/>
    <property type="match status" value="1"/>
</dbReference>
<evidence type="ECO:0000256" key="8">
    <source>
        <dbReference type="ARBA" id="ARBA00022989"/>
    </source>
</evidence>
<evidence type="ECO:0000313" key="12">
    <source>
        <dbReference type="EMBL" id="EDU88986.1"/>
    </source>
</evidence>
<evidence type="ECO:0000256" key="7">
    <source>
        <dbReference type="ARBA" id="ARBA00022927"/>
    </source>
</evidence>
<evidence type="ECO:0000256" key="4">
    <source>
        <dbReference type="ARBA" id="ARBA00022475"/>
    </source>
</evidence>
<dbReference type="AlphaFoldDB" id="A0A0H3PRJ3"/>
<dbReference type="PIRSF" id="PIRSF006291">
    <property type="entry name" value="GspM"/>
    <property type="match status" value="1"/>
</dbReference>
<reference evidence="12 13" key="1">
    <citation type="journal article" date="2011" name="Appl. Environ. Microbiol.">
        <title>Genome signatures of Escherichia coli O157:H7 isolates from the bovine host reservoir.</title>
        <authorList>
            <person name="Eppinger M."/>
            <person name="Mammel M.K."/>
            <person name="Leclerc J.E."/>
            <person name="Ravel J."/>
            <person name="Cebula T.A."/>
        </authorList>
    </citation>
    <scope>NUCLEOTIDE SEQUENCE [LARGE SCALE GENOMIC DNA]</scope>
    <source>
        <strain evidence="12 13">EC869</strain>
    </source>
</reference>
<evidence type="ECO:0000256" key="2">
    <source>
        <dbReference type="ARBA" id="ARBA00010637"/>
    </source>
</evidence>
<dbReference type="GO" id="GO:0015627">
    <property type="term" value="C:type II protein secretion system complex"/>
    <property type="evidence" value="ECO:0007669"/>
    <property type="project" value="InterPro"/>
</dbReference>